<dbReference type="OrthoDB" id="9784101at2"/>
<dbReference type="PANTHER" id="PTHR43591:SF24">
    <property type="entry name" value="2-METHOXY-6-POLYPRENYL-1,4-BENZOQUINOL METHYLASE, MITOCHONDRIAL"/>
    <property type="match status" value="1"/>
</dbReference>
<evidence type="ECO:0000313" key="2">
    <source>
        <dbReference type="EMBL" id="SDL07380.1"/>
    </source>
</evidence>
<evidence type="ECO:0000313" key="3">
    <source>
        <dbReference type="Proteomes" id="UP000199476"/>
    </source>
</evidence>
<dbReference type="RefSeq" id="WP_159429739.1">
    <property type="nucleotide sequence ID" value="NZ_FNGO01000001.1"/>
</dbReference>
<dbReference type="GO" id="GO:0008168">
    <property type="term" value="F:methyltransferase activity"/>
    <property type="evidence" value="ECO:0007669"/>
    <property type="project" value="UniProtKB-KW"/>
</dbReference>
<evidence type="ECO:0000259" key="1">
    <source>
        <dbReference type="Pfam" id="PF13847"/>
    </source>
</evidence>
<dbReference type="GO" id="GO:0032259">
    <property type="term" value="P:methylation"/>
    <property type="evidence" value="ECO:0007669"/>
    <property type="project" value="UniProtKB-KW"/>
</dbReference>
<sequence length="197" mass="22421">MSRVFNPQNSSRLLSEERKEWLPPKKILEACGLKEGDQFFDVGCGNGFFSLPAAEMVGSEGEVHGFDISSDMLEELSERRAESDHTNIYLHQVEAEGLPENRMPGLNGRADVLFFANILHEVEDPGEFFGSYLRLLEEESGRVVILDWRYDEMEPGPDLEERLKSGEIKAILKENDLEIIFSKILNKRFYMFVGVSA</sequence>
<dbReference type="STRING" id="321763.SAMN04488692_10187"/>
<accession>A0A1G9H3B4</accession>
<dbReference type="Proteomes" id="UP000199476">
    <property type="component" value="Unassembled WGS sequence"/>
</dbReference>
<dbReference type="AlphaFoldDB" id="A0A1G9H3B4"/>
<proteinExistence type="predicted"/>
<dbReference type="InterPro" id="IPR025714">
    <property type="entry name" value="Methyltranfer_dom"/>
</dbReference>
<feature type="domain" description="Methyltransferase" evidence="1">
    <location>
        <begin position="34"/>
        <end position="159"/>
    </location>
</feature>
<gene>
    <name evidence="2" type="ORF">SAMN04488692_10187</name>
</gene>
<keyword evidence="3" id="KW-1185">Reference proteome</keyword>
<reference evidence="2 3" key="1">
    <citation type="submission" date="2016-10" db="EMBL/GenBank/DDBJ databases">
        <authorList>
            <person name="de Groot N.N."/>
        </authorList>
    </citation>
    <scope>NUCLEOTIDE SEQUENCE [LARGE SCALE GENOMIC DNA]</scope>
    <source>
        <strain evidence="2 3">SLAS-1</strain>
    </source>
</reference>
<organism evidence="2 3">
    <name type="scientific">Halarsenatibacter silvermanii</name>
    <dbReference type="NCBI Taxonomy" id="321763"/>
    <lineage>
        <taxon>Bacteria</taxon>
        <taxon>Bacillati</taxon>
        <taxon>Bacillota</taxon>
        <taxon>Clostridia</taxon>
        <taxon>Halanaerobiales</taxon>
        <taxon>Halarsenatibacteraceae</taxon>
        <taxon>Halarsenatibacter</taxon>
    </lineage>
</organism>
<keyword evidence="2" id="KW-0489">Methyltransferase</keyword>
<dbReference type="CDD" id="cd02440">
    <property type="entry name" value="AdoMet_MTases"/>
    <property type="match status" value="1"/>
</dbReference>
<protein>
    <submittedName>
        <fullName evidence="2">Methyltransferase domain-containing protein</fullName>
    </submittedName>
</protein>
<dbReference type="Pfam" id="PF13847">
    <property type="entry name" value="Methyltransf_31"/>
    <property type="match status" value="1"/>
</dbReference>
<keyword evidence="2" id="KW-0808">Transferase</keyword>
<dbReference type="Gene3D" id="3.40.50.150">
    <property type="entry name" value="Vaccinia Virus protein VP39"/>
    <property type="match status" value="1"/>
</dbReference>
<dbReference type="SUPFAM" id="SSF53335">
    <property type="entry name" value="S-adenosyl-L-methionine-dependent methyltransferases"/>
    <property type="match status" value="1"/>
</dbReference>
<dbReference type="EMBL" id="FNGO01000001">
    <property type="protein sequence ID" value="SDL07380.1"/>
    <property type="molecule type" value="Genomic_DNA"/>
</dbReference>
<name>A0A1G9H3B4_9FIRM</name>
<dbReference type="InterPro" id="IPR029063">
    <property type="entry name" value="SAM-dependent_MTases_sf"/>
</dbReference>
<dbReference type="PANTHER" id="PTHR43591">
    <property type="entry name" value="METHYLTRANSFERASE"/>
    <property type="match status" value="1"/>
</dbReference>